<keyword evidence="7" id="KW-1185">Reference proteome</keyword>
<feature type="domain" description="AMP-binding enzyme C-terminal" evidence="5">
    <location>
        <begin position="431"/>
        <end position="507"/>
    </location>
</feature>
<reference evidence="6 7" key="1">
    <citation type="submission" date="2018-08" db="EMBL/GenBank/DDBJ databases">
        <title>Genome sequence of Methylocystis hirsuta CSC1, a methanotroph able to accumulate PHAs.</title>
        <authorList>
            <person name="Bordel S."/>
            <person name="Rodriguez E."/>
            <person name="Gancedo J."/>
            <person name="Munoz R."/>
        </authorList>
    </citation>
    <scope>NUCLEOTIDE SEQUENCE [LARGE SCALE GENOMIC DNA]</scope>
    <source>
        <strain evidence="6 7">CSC1</strain>
    </source>
</reference>
<gene>
    <name evidence="6" type="ORF">D1O30_10390</name>
</gene>
<dbReference type="InterPro" id="IPR045851">
    <property type="entry name" value="AMP-bd_C_sf"/>
</dbReference>
<evidence type="ECO:0000256" key="2">
    <source>
        <dbReference type="SAM" id="MobiDB-lite"/>
    </source>
</evidence>
<dbReference type="Pfam" id="PF13193">
    <property type="entry name" value="AMP-binding_C"/>
    <property type="match status" value="1"/>
</dbReference>
<dbReference type="InterPro" id="IPR025110">
    <property type="entry name" value="AMP-bd_C"/>
</dbReference>
<dbReference type="InterPro" id="IPR042099">
    <property type="entry name" value="ANL_N_sf"/>
</dbReference>
<feature type="transmembrane region" description="Helical" evidence="3">
    <location>
        <begin position="90"/>
        <end position="112"/>
    </location>
</feature>
<feature type="domain" description="AMP-dependent synthetase/ligase" evidence="4">
    <location>
        <begin position="29"/>
        <end position="381"/>
    </location>
</feature>
<evidence type="ECO:0000259" key="4">
    <source>
        <dbReference type="Pfam" id="PF00501"/>
    </source>
</evidence>
<dbReference type="GO" id="GO:0016878">
    <property type="term" value="F:acid-thiol ligase activity"/>
    <property type="evidence" value="ECO:0007669"/>
    <property type="project" value="TreeGrafter"/>
</dbReference>
<dbReference type="PROSITE" id="PS00455">
    <property type="entry name" value="AMP_BINDING"/>
    <property type="match status" value="1"/>
</dbReference>
<dbReference type="GO" id="GO:0044550">
    <property type="term" value="P:secondary metabolite biosynthetic process"/>
    <property type="evidence" value="ECO:0007669"/>
    <property type="project" value="TreeGrafter"/>
</dbReference>
<dbReference type="SUPFAM" id="SSF56801">
    <property type="entry name" value="Acetyl-CoA synthetase-like"/>
    <property type="match status" value="1"/>
</dbReference>
<dbReference type="PANTHER" id="PTHR43352:SF1">
    <property type="entry name" value="ANTHRANILATE--COA LIGASE"/>
    <property type="match status" value="1"/>
</dbReference>
<keyword evidence="3" id="KW-0472">Membrane</keyword>
<evidence type="ECO:0000313" key="6">
    <source>
        <dbReference type="EMBL" id="RNJ49948.1"/>
    </source>
</evidence>
<dbReference type="Gene3D" id="3.40.50.12780">
    <property type="entry name" value="N-terminal domain of ligase-like"/>
    <property type="match status" value="1"/>
</dbReference>
<dbReference type="OrthoDB" id="9803968at2"/>
<keyword evidence="3" id="KW-1133">Transmembrane helix</keyword>
<evidence type="ECO:0000256" key="1">
    <source>
        <dbReference type="ARBA" id="ARBA00022598"/>
    </source>
</evidence>
<feature type="region of interest" description="Disordered" evidence="2">
    <location>
        <begin position="326"/>
        <end position="362"/>
    </location>
</feature>
<dbReference type="Proteomes" id="UP000268623">
    <property type="component" value="Unassembled WGS sequence"/>
</dbReference>
<evidence type="ECO:0000256" key="3">
    <source>
        <dbReference type="SAM" id="Phobius"/>
    </source>
</evidence>
<sequence>MREDGVPSNICSAREPVPPRFNLARYCLAENARLRPDATALTVVGDAGAQRWTHAELDLKVRRLAAGLQSLGLPAGARVMIRMGNEANAALAYFASIAAGYVALLASSQLTFEEAEFMARDCGASALALGASFENEPHSGDFHVLRGADLARLAESAPIPDYVDTAADDPAYLVYTSGTTSRPKGVLHAHRAAWGRRPMREHWTGLGPGDVMLHAGAINWTYTLGVGVVDPLSAGASAVLYNGHPDPAAWPRLIETYRATIFAAVPGVFRQILKYGAPETANLSSLRHALSAGAALPSSLLADWRGRTGKEIFEAFGMSEISTFVSSGPTAPVRPDSPGRPQPGRAVAALPQEGGETPLRPGETGLLAVRRDDPGMMLGYWNREEEEREAFRGEWFVSGDIVEFDADGYMWRHGRVDEVMNAGGYRVSPAEVEKRLLEINGVVEAAAAERPGRDATATIIKAYVVMRDGAARDETAILDYCRAHLAAYKCPRAVMFLDALPRNANGKLNRAALP</sequence>
<dbReference type="Pfam" id="PF00501">
    <property type="entry name" value="AMP-binding"/>
    <property type="match status" value="1"/>
</dbReference>
<dbReference type="AlphaFoldDB" id="A0A3M9XS60"/>
<accession>A0A3M9XS60</accession>
<proteinExistence type="predicted"/>
<dbReference type="PANTHER" id="PTHR43352">
    <property type="entry name" value="ACETYL-COA SYNTHETASE"/>
    <property type="match status" value="1"/>
</dbReference>
<dbReference type="InterPro" id="IPR020845">
    <property type="entry name" value="AMP-binding_CS"/>
</dbReference>
<evidence type="ECO:0000313" key="7">
    <source>
        <dbReference type="Proteomes" id="UP000268623"/>
    </source>
</evidence>
<dbReference type="EMBL" id="QWDD01000001">
    <property type="protein sequence ID" value="RNJ49948.1"/>
    <property type="molecule type" value="Genomic_DNA"/>
</dbReference>
<dbReference type="InterPro" id="IPR000873">
    <property type="entry name" value="AMP-dep_synth/lig_dom"/>
</dbReference>
<keyword evidence="3" id="KW-0812">Transmembrane</keyword>
<evidence type="ECO:0000259" key="5">
    <source>
        <dbReference type="Pfam" id="PF13193"/>
    </source>
</evidence>
<dbReference type="Gene3D" id="3.30.300.30">
    <property type="match status" value="1"/>
</dbReference>
<name>A0A3M9XS60_9HYPH</name>
<comment type="caution">
    <text evidence="6">The sequence shown here is derived from an EMBL/GenBank/DDBJ whole genome shotgun (WGS) entry which is preliminary data.</text>
</comment>
<protein>
    <submittedName>
        <fullName evidence="6">AMP-dependent synthetase</fullName>
    </submittedName>
</protein>
<organism evidence="6 7">
    <name type="scientific">Methylocystis hirsuta</name>
    <dbReference type="NCBI Taxonomy" id="369798"/>
    <lineage>
        <taxon>Bacteria</taxon>
        <taxon>Pseudomonadati</taxon>
        <taxon>Pseudomonadota</taxon>
        <taxon>Alphaproteobacteria</taxon>
        <taxon>Hyphomicrobiales</taxon>
        <taxon>Methylocystaceae</taxon>
        <taxon>Methylocystis</taxon>
    </lineage>
</organism>
<keyword evidence="1" id="KW-0436">Ligase</keyword>